<dbReference type="Pfam" id="PF08580">
    <property type="entry name" value="KAR9"/>
    <property type="match status" value="1"/>
</dbReference>
<feature type="region of interest" description="Disordered" evidence="1">
    <location>
        <begin position="683"/>
        <end position="789"/>
    </location>
</feature>
<sequence>MVEERERENGRENKEGPNRESSASGRSGRAGRSDRAGRSMERPINRSTDRPTSHTSLTLSGSTHPAGPENDSSTPHRSATLACLAEAAARAAVAAAWTEVAHTVLPAVEAEVAALETDPVFGHTETFPLPSMEQIVACGGDWQSPAFSPAEQHLYACLARVRARLAPLGVSMELVAQRVRAVAHDAASFFPGAAASLSARQTRLSARWSGLEARAASLSARQTRLSARWSGLEARAAQLDLSLVVQRWENVCLHVAEDVGRRCAEIGALLDDGEKEPAAALYRLCAAAVALVQAAHAAGAVRSETVAPAFNAMLVPWRAVSARVSRAPLRPFRVASAAAPGFARAPSVSRVASASPGVGNPEAAKSGKSGQSGLGSSGLGSSGGRSEGSALSPSVASPLPGLDLGLDVDPSPSVPISVKTDRIVDLDIVPGPLLNLQPRETEDVDGALLESSGALLKSGGALLESGGALLEPGFLIQKSSRKKRNQRSGMDISALEEKNGSEKRTSDGNEAAGMNISMKVKIQGTIHETDKTDMYVNKSRSRFDHFDINNSDNVDSSENPDSSDYPDNPDNSDSSDYPDKSHKPYIPVTHSFHSHETTPKHLPSYLPSRIPLIVSNYTSLGLPVIKKKYTHLPTRIASISPSHPVFISPERREIHTPKQTPESRSDSPRLRSPVVFNMSHLTKHSAERSSSLQKSADQMSLRGLRTPDLSTGRSSKLTQSAENPVVKSAERLYSPGTYAKSPRLKPSQLKSPGITLPSTSPERPETSIGSRFDDINLPRSVKEARKAWR</sequence>
<dbReference type="InterPro" id="IPR013889">
    <property type="entry name" value="Karyogamy_KAR9"/>
</dbReference>
<dbReference type="OrthoDB" id="5559380at2759"/>
<dbReference type="STRING" id="306902.C4Y4X7"/>
<feature type="compositionally biased region" description="Basic and acidic residues" evidence="1">
    <location>
        <begin position="495"/>
        <end position="507"/>
    </location>
</feature>
<evidence type="ECO:0000256" key="1">
    <source>
        <dbReference type="SAM" id="MobiDB-lite"/>
    </source>
</evidence>
<dbReference type="VEuPathDB" id="FungiDB:CLUG_03211"/>
<evidence type="ECO:0000313" key="3">
    <source>
        <dbReference type="Proteomes" id="UP000007703"/>
    </source>
</evidence>
<accession>C4Y4X7</accession>
<dbReference type="EMBL" id="CH408079">
    <property type="protein sequence ID" value="EEQ39084.1"/>
    <property type="molecule type" value="Genomic_DNA"/>
</dbReference>
<gene>
    <name evidence="2" type="ORF">CLUG_03211</name>
</gene>
<feature type="compositionally biased region" description="Polar residues" evidence="1">
    <location>
        <begin position="708"/>
        <end position="722"/>
    </location>
</feature>
<dbReference type="GeneID" id="8496820"/>
<dbReference type="HOGENOM" id="CLU_355639_0_0_1"/>
<feature type="region of interest" description="Disordered" evidence="1">
    <location>
        <begin position="351"/>
        <end position="396"/>
    </location>
</feature>
<feature type="compositionally biased region" description="Low complexity" evidence="1">
    <location>
        <begin position="556"/>
        <end position="575"/>
    </location>
</feature>
<feature type="compositionally biased region" description="Low complexity" evidence="1">
    <location>
        <begin position="53"/>
        <end position="64"/>
    </location>
</feature>
<dbReference type="InParanoid" id="C4Y4X7"/>
<feature type="compositionally biased region" description="Basic and acidic residues" evidence="1">
    <location>
        <begin position="771"/>
        <end position="789"/>
    </location>
</feature>
<feature type="compositionally biased region" description="Basic and acidic residues" evidence="1">
    <location>
        <begin position="1"/>
        <end position="18"/>
    </location>
</feature>
<feature type="compositionally biased region" description="Low complexity" evidence="1">
    <location>
        <begin position="387"/>
        <end position="396"/>
    </location>
</feature>
<feature type="compositionally biased region" description="Basic and acidic residues" evidence="1">
    <location>
        <begin position="649"/>
        <end position="669"/>
    </location>
</feature>
<feature type="compositionally biased region" description="Polar residues" evidence="1">
    <location>
        <begin position="688"/>
        <end position="698"/>
    </location>
</feature>
<proteinExistence type="predicted"/>
<dbReference type="AlphaFoldDB" id="C4Y4X7"/>
<feature type="region of interest" description="Disordered" evidence="1">
    <location>
        <begin position="641"/>
        <end position="671"/>
    </location>
</feature>
<feature type="compositionally biased region" description="Basic and acidic residues" evidence="1">
    <location>
        <begin position="31"/>
        <end position="52"/>
    </location>
</feature>
<feature type="compositionally biased region" description="Gly residues" evidence="1">
    <location>
        <begin position="370"/>
        <end position="386"/>
    </location>
</feature>
<protein>
    <recommendedName>
        <fullName evidence="4">Karyogamy protein</fullName>
    </recommendedName>
</protein>
<reference evidence="2 3" key="1">
    <citation type="journal article" date="2009" name="Nature">
        <title>Evolution of pathogenicity and sexual reproduction in eight Candida genomes.</title>
        <authorList>
            <person name="Butler G."/>
            <person name="Rasmussen M.D."/>
            <person name="Lin M.F."/>
            <person name="Santos M.A."/>
            <person name="Sakthikumar S."/>
            <person name="Munro C.A."/>
            <person name="Rheinbay E."/>
            <person name="Grabherr M."/>
            <person name="Forche A."/>
            <person name="Reedy J.L."/>
            <person name="Agrafioti I."/>
            <person name="Arnaud M.B."/>
            <person name="Bates S."/>
            <person name="Brown A.J."/>
            <person name="Brunke S."/>
            <person name="Costanzo M.C."/>
            <person name="Fitzpatrick D.A."/>
            <person name="de Groot P.W."/>
            <person name="Harris D."/>
            <person name="Hoyer L.L."/>
            <person name="Hube B."/>
            <person name="Klis F.M."/>
            <person name="Kodira C."/>
            <person name="Lennard N."/>
            <person name="Logue M.E."/>
            <person name="Martin R."/>
            <person name="Neiman A.M."/>
            <person name="Nikolaou E."/>
            <person name="Quail M.A."/>
            <person name="Quinn J."/>
            <person name="Santos M.C."/>
            <person name="Schmitzberger F.F."/>
            <person name="Sherlock G."/>
            <person name="Shah P."/>
            <person name="Silverstein K.A."/>
            <person name="Skrzypek M.S."/>
            <person name="Soll D."/>
            <person name="Staggs R."/>
            <person name="Stansfield I."/>
            <person name="Stumpf M.P."/>
            <person name="Sudbery P.E."/>
            <person name="Srikantha T."/>
            <person name="Zeng Q."/>
            <person name="Berman J."/>
            <person name="Berriman M."/>
            <person name="Heitman J."/>
            <person name="Gow N.A."/>
            <person name="Lorenz M.C."/>
            <person name="Birren B.W."/>
            <person name="Kellis M."/>
            <person name="Cuomo C.A."/>
        </authorList>
    </citation>
    <scope>NUCLEOTIDE SEQUENCE [LARGE SCALE GENOMIC DNA]</scope>
    <source>
        <strain evidence="2 3">ATCC 42720</strain>
    </source>
</reference>
<dbReference type="KEGG" id="clu:CLUG_03211"/>
<organism evidence="2 3">
    <name type="scientific">Clavispora lusitaniae (strain ATCC 42720)</name>
    <name type="common">Yeast</name>
    <name type="synonym">Candida lusitaniae</name>
    <dbReference type="NCBI Taxonomy" id="306902"/>
    <lineage>
        <taxon>Eukaryota</taxon>
        <taxon>Fungi</taxon>
        <taxon>Dikarya</taxon>
        <taxon>Ascomycota</taxon>
        <taxon>Saccharomycotina</taxon>
        <taxon>Pichiomycetes</taxon>
        <taxon>Metschnikowiaceae</taxon>
        <taxon>Clavispora</taxon>
    </lineage>
</organism>
<feature type="region of interest" description="Disordered" evidence="1">
    <location>
        <begin position="1"/>
        <end position="77"/>
    </location>
</feature>
<evidence type="ECO:0000313" key="2">
    <source>
        <dbReference type="EMBL" id="EEQ39084.1"/>
    </source>
</evidence>
<feature type="region of interest" description="Disordered" evidence="1">
    <location>
        <begin position="546"/>
        <end position="601"/>
    </location>
</feature>
<dbReference type="Proteomes" id="UP000007703">
    <property type="component" value="Unassembled WGS sequence"/>
</dbReference>
<feature type="region of interest" description="Disordered" evidence="1">
    <location>
        <begin position="479"/>
        <end position="516"/>
    </location>
</feature>
<evidence type="ECO:0008006" key="4">
    <source>
        <dbReference type="Google" id="ProtNLM"/>
    </source>
</evidence>
<name>C4Y4X7_CLAL4</name>